<keyword evidence="4" id="KW-1185">Reference proteome</keyword>
<dbReference type="AlphaFoldDB" id="A0A7W7QKU4"/>
<feature type="compositionally biased region" description="Polar residues" evidence="1">
    <location>
        <begin position="97"/>
        <end position="112"/>
    </location>
</feature>
<dbReference type="InterPro" id="IPR025519">
    <property type="entry name" value="DUF4407"/>
</dbReference>
<keyword evidence="2" id="KW-0812">Transmembrane</keyword>
<gene>
    <name evidence="3" type="ORF">FHS44_002438</name>
</gene>
<dbReference type="EMBL" id="JACHJP010000002">
    <property type="protein sequence ID" value="MBB4915353.1"/>
    <property type="molecule type" value="Genomic_DNA"/>
</dbReference>
<protein>
    <recommendedName>
        <fullName evidence="5">DUF4407 domain-containing protein</fullName>
    </recommendedName>
</protein>
<keyword evidence="2" id="KW-0472">Membrane</keyword>
<feature type="compositionally biased region" description="Polar residues" evidence="1">
    <location>
        <begin position="62"/>
        <end position="71"/>
    </location>
</feature>
<feature type="transmembrane region" description="Helical" evidence="2">
    <location>
        <begin position="235"/>
        <end position="254"/>
    </location>
</feature>
<feature type="compositionally biased region" description="Pro residues" evidence="1">
    <location>
        <begin position="174"/>
        <end position="189"/>
    </location>
</feature>
<feature type="transmembrane region" description="Helical" evidence="2">
    <location>
        <begin position="316"/>
        <end position="339"/>
    </location>
</feature>
<evidence type="ECO:0000313" key="4">
    <source>
        <dbReference type="Proteomes" id="UP000552644"/>
    </source>
</evidence>
<dbReference type="RefSeq" id="WP_184714027.1">
    <property type="nucleotide sequence ID" value="NZ_JACHJP010000002.1"/>
</dbReference>
<feature type="region of interest" description="Disordered" evidence="1">
    <location>
        <begin position="168"/>
        <end position="191"/>
    </location>
</feature>
<dbReference type="Pfam" id="PF14362">
    <property type="entry name" value="DUF4407"/>
    <property type="match status" value="1"/>
</dbReference>
<proteinExistence type="predicted"/>
<feature type="compositionally biased region" description="Basic and acidic residues" evidence="1">
    <location>
        <begin position="568"/>
        <end position="577"/>
    </location>
</feature>
<evidence type="ECO:0008006" key="5">
    <source>
        <dbReference type="Google" id="ProtNLM"/>
    </source>
</evidence>
<feature type="compositionally biased region" description="Basic and acidic residues" evidence="1">
    <location>
        <begin position="37"/>
        <end position="46"/>
    </location>
</feature>
<dbReference type="Proteomes" id="UP000552644">
    <property type="component" value="Unassembled WGS sequence"/>
</dbReference>
<accession>A0A7W7QKU4</accession>
<comment type="caution">
    <text evidence="3">The sequence shown here is derived from an EMBL/GenBank/DDBJ whole genome shotgun (WGS) entry which is preliminary data.</text>
</comment>
<evidence type="ECO:0000256" key="1">
    <source>
        <dbReference type="SAM" id="MobiDB-lite"/>
    </source>
</evidence>
<organism evidence="3 4">
    <name type="scientific">Streptosporangium saharense</name>
    <dbReference type="NCBI Taxonomy" id="1706840"/>
    <lineage>
        <taxon>Bacteria</taxon>
        <taxon>Bacillati</taxon>
        <taxon>Actinomycetota</taxon>
        <taxon>Actinomycetes</taxon>
        <taxon>Streptosporangiales</taxon>
        <taxon>Streptosporangiaceae</taxon>
        <taxon>Streptosporangium</taxon>
    </lineage>
</organism>
<feature type="compositionally biased region" description="Low complexity" evidence="1">
    <location>
        <begin position="26"/>
        <end position="35"/>
    </location>
</feature>
<sequence length="593" mass="65390">MTEDNRFRDYAAPGGDFTWSPPSRNGQGSQSSQASQDDEHTDEHTNGHPNGNGSDLPGGPNGTRSYRSFTDNRPPATPPPTVPSAGSPTVDEPGGTASASPGSYYSEWTANDPTDVFSTVRDQPGRREREPQPPAYDDHDDHDDENDARSRGAYERLSEAFSWVLPRWRRRGGTPPPSPAPPRPAPVHAPPRLDTDFTGITAYRVPRLSRPFLWCAGADPALIPNRSELYRYSTIGVFVCLVSAVAATMFAVFASVISGGFSPAILPFAAIWGILIFWVDRSIVAEPSYGTVLSGTDSTGLLDPVVKVRKPGWLTYAMRGILALGVSFVIAEAVTLLIFHSEVRDQLAFNQNARATQLEATFKTADADRRKQLDAKYDRVELCATAKAKERVRNAALKKKQDESLGRQGQGLSGTVGFGPIATKLEADYNKAQREYVTAQGRCDLARESVSREFKVFEGQESAARAEKLADVRRNVGWVAQEQALHDFIDNSGSAVVVALPWVLRITILLLDLLPLSVKLFGGPTVYERRLRELAYSQAYETQRLRESHIAKIDMRYDLDRLNTRDSYDRGREDIRGPGRSVRGTRIDRNPSP</sequence>
<feature type="region of interest" description="Disordered" evidence="1">
    <location>
        <begin position="1"/>
        <end position="153"/>
    </location>
</feature>
<evidence type="ECO:0000313" key="3">
    <source>
        <dbReference type="EMBL" id="MBB4915353.1"/>
    </source>
</evidence>
<reference evidence="3 4" key="1">
    <citation type="submission" date="2020-08" db="EMBL/GenBank/DDBJ databases">
        <title>Genomic Encyclopedia of Type Strains, Phase III (KMG-III): the genomes of soil and plant-associated and newly described type strains.</title>
        <authorList>
            <person name="Whitman W."/>
        </authorList>
    </citation>
    <scope>NUCLEOTIDE SEQUENCE [LARGE SCALE GENOMIC DNA]</scope>
    <source>
        <strain evidence="3 4">CECT 8840</strain>
    </source>
</reference>
<evidence type="ECO:0000256" key="2">
    <source>
        <dbReference type="SAM" id="Phobius"/>
    </source>
</evidence>
<feature type="transmembrane region" description="Helical" evidence="2">
    <location>
        <begin position="260"/>
        <end position="279"/>
    </location>
</feature>
<keyword evidence="2" id="KW-1133">Transmembrane helix</keyword>
<name>A0A7W7QKU4_9ACTN</name>
<feature type="region of interest" description="Disordered" evidence="1">
    <location>
        <begin position="568"/>
        <end position="593"/>
    </location>
</feature>
<feature type="compositionally biased region" description="Basic and acidic residues" evidence="1">
    <location>
        <begin position="123"/>
        <end position="139"/>
    </location>
</feature>